<feature type="non-terminal residue" evidence="1">
    <location>
        <position position="1"/>
    </location>
</feature>
<accession>X1B1H6</accession>
<dbReference type="AlphaFoldDB" id="X1B1H6"/>
<sequence>CRAKCKAAYGLAGGTAQNSPPAELALEPYTWNEIISSTDDSNLRILDEAHTERCPAAIDKMTLTIKNNIDFKNTIGDNRGSYPISHKREIELKITGYTQNKELFDFWRGTWDNTTNIMSGATTKLSAHLRLQRTALTDLMDIHLYNLTVEEHGVDLYSIDDSIWAVDITLTDATADLDGRQIYFTTIGSTTYTKLYYHNTDEV</sequence>
<dbReference type="EMBL" id="BART01010585">
    <property type="protein sequence ID" value="GAG89589.1"/>
    <property type="molecule type" value="Genomic_DNA"/>
</dbReference>
<comment type="caution">
    <text evidence="1">The sequence shown here is derived from an EMBL/GenBank/DDBJ whole genome shotgun (WGS) entry which is preliminary data.</text>
</comment>
<evidence type="ECO:0000313" key="1">
    <source>
        <dbReference type="EMBL" id="GAG89589.1"/>
    </source>
</evidence>
<reference evidence="1" key="1">
    <citation type="journal article" date="2014" name="Front. Microbiol.">
        <title>High frequency of phylogenetically diverse reductive dehalogenase-homologous genes in deep subseafloor sedimentary metagenomes.</title>
        <authorList>
            <person name="Kawai M."/>
            <person name="Futagami T."/>
            <person name="Toyoda A."/>
            <person name="Takaki Y."/>
            <person name="Nishi S."/>
            <person name="Hori S."/>
            <person name="Arai W."/>
            <person name="Tsubouchi T."/>
            <person name="Morono Y."/>
            <person name="Uchiyama I."/>
            <person name="Ito T."/>
            <person name="Fujiyama A."/>
            <person name="Inagaki F."/>
            <person name="Takami H."/>
        </authorList>
    </citation>
    <scope>NUCLEOTIDE SEQUENCE</scope>
    <source>
        <strain evidence="1">Expedition CK06-06</strain>
    </source>
</reference>
<name>X1B1H6_9ZZZZ</name>
<organism evidence="1">
    <name type="scientific">marine sediment metagenome</name>
    <dbReference type="NCBI Taxonomy" id="412755"/>
    <lineage>
        <taxon>unclassified sequences</taxon>
        <taxon>metagenomes</taxon>
        <taxon>ecological metagenomes</taxon>
    </lineage>
</organism>
<gene>
    <name evidence="1" type="ORF">S01H4_22946</name>
</gene>
<proteinExistence type="predicted"/>
<protein>
    <submittedName>
        <fullName evidence="1">Uncharacterized protein</fullName>
    </submittedName>
</protein>